<gene>
    <name evidence="2" type="ORF">C8F04DRAFT_465167</name>
</gene>
<proteinExistence type="predicted"/>
<feature type="region of interest" description="Disordered" evidence="1">
    <location>
        <begin position="1"/>
        <end position="22"/>
    </location>
</feature>
<dbReference type="EMBL" id="JARJCM010000041">
    <property type="protein sequence ID" value="KAJ7036767.1"/>
    <property type="molecule type" value="Genomic_DNA"/>
</dbReference>
<protein>
    <submittedName>
        <fullName evidence="2">Uncharacterized protein</fullName>
    </submittedName>
</protein>
<comment type="caution">
    <text evidence="2">The sequence shown here is derived from an EMBL/GenBank/DDBJ whole genome shotgun (WGS) entry which is preliminary data.</text>
</comment>
<dbReference type="Proteomes" id="UP001218188">
    <property type="component" value="Unassembled WGS sequence"/>
</dbReference>
<evidence type="ECO:0000313" key="2">
    <source>
        <dbReference type="EMBL" id="KAJ7036767.1"/>
    </source>
</evidence>
<evidence type="ECO:0000313" key="3">
    <source>
        <dbReference type="Proteomes" id="UP001218188"/>
    </source>
</evidence>
<reference evidence="2" key="1">
    <citation type="submission" date="2023-03" db="EMBL/GenBank/DDBJ databases">
        <title>Massive genome expansion in bonnet fungi (Mycena s.s.) driven by repeated elements and novel gene families across ecological guilds.</title>
        <authorList>
            <consortium name="Lawrence Berkeley National Laboratory"/>
            <person name="Harder C.B."/>
            <person name="Miyauchi S."/>
            <person name="Viragh M."/>
            <person name="Kuo A."/>
            <person name="Thoen E."/>
            <person name="Andreopoulos B."/>
            <person name="Lu D."/>
            <person name="Skrede I."/>
            <person name="Drula E."/>
            <person name="Henrissat B."/>
            <person name="Morin E."/>
            <person name="Kohler A."/>
            <person name="Barry K."/>
            <person name="LaButti K."/>
            <person name="Morin E."/>
            <person name="Salamov A."/>
            <person name="Lipzen A."/>
            <person name="Mereny Z."/>
            <person name="Hegedus B."/>
            <person name="Baldrian P."/>
            <person name="Stursova M."/>
            <person name="Weitz H."/>
            <person name="Taylor A."/>
            <person name="Grigoriev I.V."/>
            <person name="Nagy L.G."/>
            <person name="Martin F."/>
            <person name="Kauserud H."/>
        </authorList>
    </citation>
    <scope>NUCLEOTIDE SEQUENCE</scope>
    <source>
        <strain evidence="2">CBHHK200</strain>
    </source>
</reference>
<accession>A0AAD6T0B3</accession>
<sequence length="251" mass="27814">MSSPETSRSGSDAVQMQTAVDEALRPTTPIRDIIQRYGIHSELSGASDQVVGGLIKTGGSLLERVFGYALAKRVRGGRPAGHYNGSFISTASRPLTPIIQAMKDRVLSKKTRLTVMRRSDNHGALINAQGTAPLEALAIFFACLCDHGGVEGGLVWVQEVLGASISAADTVYMRIHGLPILAEPRQTSPWTRSFPNIRTHSPSSSRRRQHRNWRPRPRLRPPRPSGRTHKFLHQPPRNMRSTTARQQRHPR</sequence>
<keyword evidence="3" id="KW-1185">Reference proteome</keyword>
<feature type="region of interest" description="Disordered" evidence="1">
    <location>
        <begin position="189"/>
        <end position="251"/>
    </location>
</feature>
<feature type="compositionally biased region" description="Basic residues" evidence="1">
    <location>
        <begin position="205"/>
        <end position="232"/>
    </location>
</feature>
<name>A0AAD6T0B3_9AGAR</name>
<feature type="compositionally biased region" description="Polar residues" evidence="1">
    <location>
        <begin position="1"/>
        <end position="18"/>
    </location>
</feature>
<dbReference type="AlphaFoldDB" id="A0AAD6T0B3"/>
<evidence type="ECO:0000256" key="1">
    <source>
        <dbReference type="SAM" id="MobiDB-lite"/>
    </source>
</evidence>
<organism evidence="2 3">
    <name type="scientific">Mycena alexandri</name>
    <dbReference type="NCBI Taxonomy" id="1745969"/>
    <lineage>
        <taxon>Eukaryota</taxon>
        <taxon>Fungi</taxon>
        <taxon>Dikarya</taxon>
        <taxon>Basidiomycota</taxon>
        <taxon>Agaricomycotina</taxon>
        <taxon>Agaricomycetes</taxon>
        <taxon>Agaricomycetidae</taxon>
        <taxon>Agaricales</taxon>
        <taxon>Marasmiineae</taxon>
        <taxon>Mycenaceae</taxon>
        <taxon>Mycena</taxon>
    </lineage>
</organism>